<evidence type="ECO:0000313" key="1">
    <source>
        <dbReference type="EMBL" id="EPC35143.1"/>
    </source>
</evidence>
<dbReference type="Proteomes" id="UP000014270">
    <property type="component" value="Unassembled WGS sequence"/>
</dbReference>
<name>S2NVP8_LACPA</name>
<proteinExistence type="predicted"/>
<gene>
    <name evidence="1" type="ORF">Lpp225_2945</name>
</gene>
<accession>S2NVP8</accession>
<organism evidence="1 2">
    <name type="scientific">Lacticaseibacillus paracasei subsp. paracasei Lpp225</name>
    <dbReference type="NCBI Taxonomy" id="1256225"/>
    <lineage>
        <taxon>Bacteria</taxon>
        <taxon>Bacillati</taxon>
        <taxon>Bacillota</taxon>
        <taxon>Bacilli</taxon>
        <taxon>Lactobacillales</taxon>
        <taxon>Lactobacillaceae</taxon>
        <taxon>Lacticaseibacillus</taxon>
    </lineage>
</organism>
<sequence length="45" mass="5128">MVLQYRRQQGKLKANLRRPNAMAITITRVTEANAEDLLSQIARTS</sequence>
<evidence type="ECO:0000313" key="2">
    <source>
        <dbReference type="Proteomes" id="UP000014270"/>
    </source>
</evidence>
<protein>
    <submittedName>
        <fullName evidence="1">Uncharacterized protein</fullName>
    </submittedName>
</protein>
<dbReference type="PATRIC" id="fig|1256225.3.peg.3047"/>
<dbReference type="EMBL" id="ANMM01000043">
    <property type="protein sequence ID" value="EPC35143.1"/>
    <property type="molecule type" value="Genomic_DNA"/>
</dbReference>
<reference evidence="1 2" key="1">
    <citation type="journal article" date="2013" name="PLoS ONE">
        <title>Lactobacillus paracasei comparative genomics: towards species pan-genome definition and exploitation of diversity.</title>
        <authorList>
            <person name="Smokvina T."/>
            <person name="Wels M."/>
            <person name="Polka J."/>
            <person name="Chervaux C."/>
            <person name="Brisse S."/>
            <person name="Boekhorst J."/>
            <person name="van Hylckama Vlieg J.E."/>
            <person name="Siezen R.J."/>
        </authorList>
    </citation>
    <scope>NUCLEOTIDE SEQUENCE [LARGE SCALE GENOMIC DNA]</scope>
    <source>
        <strain evidence="1 2">Lpp225</strain>
    </source>
</reference>
<comment type="caution">
    <text evidence="1">The sequence shown here is derived from an EMBL/GenBank/DDBJ whole genome shotgun (WGS) entry which is preliminary data.</text>
</comment>
<dbReference type="AlphaFoldDB" id="S2NVP8"/>